<dbReference type="Proteomes" id="UP000887574">
    <property type="component" value="Unplaced"/>
</dbReference>
<protein>
    <submittedName>
        <fullName evidence="3">Uncharacterized protein</fullName>
    </submittedName>
</protein>
<accession>A0A915ET77</accession>
<dbReference type="PANTHER" id="PTHR31063">
    <property type="entry name" value="PROTEIN CBG08668"/>
    <property type="match status" value="1"/>
</dbReference>
<feature type="region of interest" description="Disordered" evidence="1">
    <location>
        <begin position="220"/>
        <end position="250"/>
    </location>
</feature>
<organism evidence="2 3">
    <name type="scientific">Ditylenchus dipsaci</name>
    <dbReference type="NCBI Taxonomy" id="166011"/>
    <lineage>
        <taxon>Eukaryota</taxon>
        <taxon>Metazoa</taxon>
        <taxon>Ecdysozoa</taxon>
        <taxon>Nematoda</taxon>
        <taxon>Chromadorea</taxon>
        <taxon>Rhabditida</taxon>
        <taxon>Tylenchina</taxon>
        <taxon>Tylenchomorpha</taxon>
        <taxon>Sphaerularioidea</taxon>
        <taxon>Anguinidae</taxon>
        <taxon>Anguininae</taxon>
        <taxon>Ditylenchus</taxon>
    </lineage>
</organism>
<name>A0A915ET77_9BILA</name>
<dbReference type="PANTHER" id="PTHR31063:SF4">
    <property type="entry name" value="IBR DOMAIN-CONTAINING PROTEIN"/>
    <property type="match status" value="1"/>
</dbReference>
<evidence type="ECO:0000313" key="3">
    <source>
        <dbReference type="WBParaSite" id="jg8714"/>
    </source>
</evidence>
<proteinExistence type="predicted"/>
<feature type="compositionally biased region" description="Polar residues" evidence="1">
    <location>
        <begin position="226"/>
        <end position="250"/>
    </location>
</feature>
<reference evidence="3" key="1">
    <citation type="submission" date="2022-11" db="UniProtKB">
        <authorList>
            <consortium name="WormBaseParasite"/>
        </authorList>
    </citation>
    <scope>IDENTIFICATION</scope>
</reference>
<evidence type="ECO:0000256" key="1">
    <source>
        <dbReference type="SAM" id="MobiDB-lite"/>
    </source>
</evidence>
<dbReference type="WBParaSite" id="jg8714">
    <property type="protein sequence ID" value="jg8714"/>
    <property type="gene ID" value="jg8714"/>
</dbReference>
<evidence type="ECO:0000313" key="2">
    <source>
        <dbReference type="Proteomes" id="UP000887574"/>
    </source>
</evidence>
<dbReference type="AlphaFoldDB" id="A0A915ET77"/>
<keyword evidence="2" id="KW-1185">Reference proteome</keyword>
<sequence>MFVTPESLVDLQSLLSPVNMSSCRTTSSPSSAGKTANLNAFVAAGGGRWITSNAINTYLSEKEEDEYDHLQAKPELGDVKQRGGNKKGRRHAGEALFQRKLSRQAYLVKDILLADGQEAKHVGKKRRARLLSDHLDDFNVSVPYSLNRKNRWDALDDTAVSCLVGCNTPTSLPTTNNQEEPLKFSIVESYFRCNPRDGNRSEQGIRSYQEFNADRQLISRKEASSARGSSLHNLMGSSQDAPGVLTPTTS</sequence>